<dbReference type="SUPFAM" id="SSF53850">
    <property type="entry name" value="Periplasmic binding protein-like II"/>
    <property type="match status" value="1"/>
</dbReference>
<dbReference type="InterPro" id="IPR000914">
    <property type="entry name" value="SBP_5_dom"/>
</dbReference>
<dbReference type="FunFam" id="3.10.105.10:FF:000001">
    <property type="entry name" value="Oligopeptide ABC transporter, oligopeptide-binding protein"/>
    <property type="match status" value="1"/>
</dbReference>
<accession>A0A1Y1S3E3</accession>
<evidence type="ECO:0000313" key="7">
    <source>
        <dbReference type="EMBL" id="ORC37760.1"/>
    </source>
</evidence>
<reference evidence="7 8" key="1">
    <citation type="submission" date="2017-03" db="EMBL/GenBank/DDBJ databases">
        <title>Draft Genome sequence of Marispirochaeta sp. strain JC444.</title>
        <authorList>
            <person name="Shivani Y."/>
            <person name="Subhash Y."/>
            <person name="Sasikala C."/>
            <person name="Ramana C."/>
        </authorList>
    </citation>
    <scope>NUCLEOTIDE SEQUENCE [LARGE SCALE GENOMIC DNA]</scope>
    <source>
        <strain evidence="7 8">JC444</strain>
    </source>
</reference>
<evidence type="ECO:0000259" key="6">
    <source>
        <dbReference type="Pfam" id="PF00496"/>
    </source>
</evidence>
<evidence type="ECO:0000256" key="2">
    <source>
        <dbReference type="ARBA" id="ARBA00005695"/>
    </source>
</evidence>
<organism evidence="7 8">
    <name type="scientific">Marispirochaeta aestuarii</name>
    <dbReference type="NCBI Taxonomy" id="1963862"/>
    <lineage>
        <taxon>Bacteria</taxon>
        <taxon>Pseudomonadati</taxon>
        <taxon>Spirochaetota</taxon>
        <taxon>Spirochaetia</taxon>
        <taxon>Spirochaetales</taxon>
        <taxon>Spirochaetaceae</taxon>
        <taxon>Marispirochaeta</taxon>
    </lineage>
</organism>
<dbReference type="Gene3D" id="3.90.76.10">
    <property type="entry name" value="Dipeptide-binding Protein, Domain 1"/>
    <property type="match status" value="1"/>
</dbReference>
<evidence type="ECO:0000256" key="4">
    <source>
        <dbReference type="ARBA" id="ARBA00022729"/>
    </source>
</evidence>
<dbReference type="EMBL" id="MWQY01000002">
    <property type="protein sequence ID" value="ORC37760.1"/>
    <property type="molecule type" value="Genomic_DNA"/>
</dbReference>
<comment type="similarity">
    <text evidence="2">Belongs to the bacterial solute-binding protein 5 family.</text>
</comment>
<keyword evidence="4 5" id="KW-0732">Signal</keyword>
<dbReference type="Gene3D" id="3.40.190.10">
    <property type="entry name" value="Periplasmic binding protein-like II"/>
    <property type="match status" value="1"/>
</dbReference>
<evidence type="ECO:0000256" key="1">
    <source>
        <dbReference type="ARBA" id="ARBA00004196"/>
    </source>
</evidence>
<dbReference type="GO" id="GO:1904680">
    <property type="term" value="F:peptide transmembrane transporter activity"/>
    <property type="evidence" value="ECO:0007669"/>
    <property type="project" value="TreeGrafter"/>
</dbReference>
<dbReference type="Gene3D" id="3.10.105.10">
    <property type="entry name" value="Dipeptide-binding Protein, Domain 3"/>
    <property type="match status" value="1"/>
</dbReference>
<evidence type="ECO:0000313" key="8">
    <source>
        <dbReference type="Proteomes" id="UP000192343"/>
    </source>
</evidence>
<dbReference type="PANTHER" id="PTHR30290:SF10">
    <property type="entry name" value="PERIPLASMIC OLIGOPEPTIDE-BINDING PROTEIN-RELATED"/>
    <property type="match status" value="1"/>
</dbReference>
<comment type="caution">
    <text evidence="7">The sequence shown here is derived from an EMBL/GenBank/DDBJ whole genome shotgun (WGS) entry which is preliminary data.</text>
</comment>
<keyword evidence="3" id="KW-0813">Transport</keyword>
<dbReference type="CDD" id="cd08504">
    <property type="entry name" value="PBP2_OppA"/>
    <property type="match status" value="1"/>
</dbReference>
<feature type="domain" description="Solute-binding protein family 5" evidence="6">
    <location>
        <begin position="73"/>
        <end position="445"/>
    </location>
</feature>
<name>A0A1Y1S3E3_9SPIO</name>
<dbReference type="STRING" id="1963862.B4O97_01805"/>
<dbReference type="FunFam" id="3.90.76.10:FF:000001">
    <property type="entry name" value="Oligopeptide ABC transporter substrate-binding protein"/>
    <property type="match status" value="1"/>
</dbReference>
<dbReference type="InterPro" id="IPR030678">
    <property type="entry name" value="Peptide/Ni-bd"/>
</dbReference>
<evidence type="ECO:0000256" key="5">
    <source>
        <dbReference type="SAM" id="SignalP"/>
    </source>
</evidence>
<gene>
    <name evidence="7" type="ORF">B4O97_01805</name>
</gene>
<sequence length="525" mass="59104">MKKLLAVLLCTLVLMAVFPGGQKDGGSGAEFVMGNGAEPEALDPHLIEGVPEHRIYMSLFEGLTTIDPKTGGPIPGLAESWERSEDGLQYTFKLRKAVWSDGTKITAQTVVDSWLRGMNPDTASPYAWFPNMFVKGAEEYNSGKAGPEAVQIRALDDYTFQIDLIGPLPYVADALTHYSFAVVPMHAIEKYGDEWTLPENFVGNGPFVLEEWKPQESLSVVPNEKYWDRDAVKLSRATYLPLEDDNTAYNMYLNGEVDMIVEVPLDMVEQAEQHKDYQVAPYLGTYYYLVNNERPPFDDPRVRKALALGFDRKELVTKVSKGGEVPAYSFVPTNMPGFPGGELFSDNLAEAKRLLAEAGFPDGKGFPKFEILYNTSEGHKKIAEYIQQAWAENLGIECDLFNQEWQTYLATRRTHDFAVARAGWIGDYTDPNTFLDMFLTGSAGNDGLYSNPAYDEAVRKAATMPDSEARYQVLRDAETYFIKEDMGVLPIYFYVSQNMIDTDKWGGWYTNIRDYHPLKAVYLKE</sequence>
<dbReference type="GO" id="GO:0015833">
    <property type="term" value="P:peptide transport"/>
    <property type="evidence" value="ECO:0007669"/>
    <property type="project" value="TreeGrafter"/>
</dbReference>
<comment type="subcellular location">
    <subcellularLocation>
        <location evidence="1">Cell envelope</location>
    </subcellularLocation>
</comment>
<keyword evidence="8" id="KW-1185">Reference proteome</keyword>
<dbReference type="GO" id="GO:0030288">
    <property type="term" value="C:outer membrane-bounded periplasmic space"/>
    <property type="evidence" value="ECO:0007669"/>
    <property type="project" value="UniProtKB-ARBA"/>
</dbReference>
<dbReference type="RefSeq" id="WP_083047734.1">
    <property type="nucleotide sequence ID" value="NZ_MWQY01000002.1"/>
</dbReference>
<dbReference type="AlphaFoldDB" id="A0A1Y1S3E3"/>
<proteinExistence type="inferred from homology"/>
<dbReference type="InterPro" id="IPR039424">
    <property type="entry name" value="SBP_5"/>
</dbReference>
<dbReference type="GO" id="GO:0043190">
    <property type="term" value="C:ATP-binding cassette (ABC) transporter complex"/>
    <property type="evidence" value="ECO:0007669"/>
    <property type="project" value="InterPro"/>
</dbReference>
<dbReference type="PANTHER" id="PTHR30290">
    <property type="entry name" value="PERIPLASMIC BINDING COMPONENT OF ABC TRANSPORTER"/>
    <property type="match status" value="1"/>
</dbReference>
<dbReference type="OrthoDB" id="9801912at2"/>
<feature type="chain" id="PRO_5012214718" evidence="5">
    <location>
        <begin position="20"/>
        <end position="525"/>
    </location>
</feature>
<dbReference type="Pfam" id="PF00496">
    <property type="entry name" value="SBP_bac_5"/>
    <property type="match status" value="1"/>
</dbReference>
<dbReference type="PIRSF" id="PIRSF002741">
    <property type="entry name" value="MppA"/>
    <property type="match status" value="1"/>
</dbReference>
<feature type="signal peptide" evidence="5">
    <location>
        <begin position="1"/>
        <end position="19"/>
    </location>
</feature>
<evidence type="ECO:0000256" key="3">
    <source>
        <dbReference type="ARBA" id="ARBA00022448"/>
    </source>
</evidence>
<protein>
    <submittedName>
        <fullName evidence="7">ABC transporter substrate-binding protein</fullName>
    </submittedName>
</protein>
<dbReference type="Proteomes" id="UP000192343">
    <property type="component" value="Unassembled WGS sequence"/>
</dbReference>